<organism evidence="1 2">
    <name type="scientific">Monilinia fructicola</name>
    <name type="common">Brown rot fungus</name>
    <name type="synonym">Ciboria fructicola</name>
    <dbReference type="NCBI Taxonomy" id="38448"/>
    <lineage>
        <taxon>Eukaryota</taxon>
        <taxon>Fungi</taxon>
        <taxon>Dikarya</taxon>
        <taxon>Ascomycota</taxon>
        <taxon>Pezizomycotina</taxon>
        <taxon>Leotiomycetes</taxon>
        <taxon>Helotiales</taxon>
        <taxon>Sclerotiniaceae</taxon>
        <taxon>Monilinia</taxon>
    </lineage>
</organism>
<comment type="caution">
    <text evidence="1">The sequence shown here is derived from an EMBL/GenBank/DDBJ whole genome shotgun (WGS) entry which is preliminary data.</text>
</comment>
<name>A0A5M9JZ80_MONFR</name>
<evidence type="ECO:0000313" key="1">
    <source>
        <dbReference type="EMBL" id="KAA8574848.1"/>
    </source>
</evidence>
<sequence>MLRNWLKVGNSLQKERKKIERGGIDTVWETSVEVCTWCMSLSRSKSIRKFRPYFLSKKPEKSCDRPSFNDDYTPQRITFDHVACGVLTNQTKLQVYSCTLKLWEDHQLAYKLITSKNQESPPGSVLYAPDISIPRVDCAPIHLRGMLDVPGQAPRSSWGPSRNFAGNAMTTTVVEAVTALALLTLFSLHAPKPSRTKSMHPVTSPSTGVTGLMIAEGGRDVEREELLRHLYP</sequence>
<dbReference type="AlphaFoldDB" id="A0A5M9JZ80"/>
<proteinExistence type="predicted"/>
<dbReference type="EMBL" id="VICG01000002">
    <property type="protein sequence ID" value="KAA8574848.1"/>
    <property type="molecule type" value="Genomic_DNA"/>
</dbReference>
<reference evidence="1 2" key="1">
    <citation type="submission" date="2019-06" db="EMBL/GenBank/DDBJ databases">
        <title>Genome Sequence of the Brown Rot Fungal Pathogen Monilinia fructicola.</title>
        <authorList>
            <person name="De Miccolis Angelini R.M."/>
            <person name="Landi L."/>
            <person name="Abate D."/>
            <person name="Pollastro S."/>
            <person name="Romanazzi G."/>
            <person name="Faretra F."/>
        </authorList>
    </citation>
    <scope>NUCLEOTIDE SEQUENCE [LARGE SCALE GENOMIC DNA]</scope>
    <source>
        <strain evidence="1 2">Mfrc123</strain>
    </source>
</reference>
<keyword evidence="2" id="KW-1185">Reference proteome</keyword>
<accession>A0A5M9JZ80</accession>
<evidence type="ECO:0000313" key="2">
    <source>
        <dbReference type="Proteomes" id="UP000322873"/>
    </source>
</evidence>
<protein>
    <submittedName>
        <fullName evidence="1">Uncharacterized protein</fullName>
    </submittedName>
</protein>
<gene>
    <name evidence="1" type="ORF">EYC84_004092</name>
</gene>
<dbReference type="Proteomes" id="UP000322873">
    <property type="component" value="Unassembled WGS sequence"/>
</dbReference>